<dbReference type="SUPFAM" id="SSF69593">
    <property type="entry name" value="Glycerol-3-phosphate (1)-acyltransferase"/>
    <property type="match status" value="1"/>
</dbReference>
<accession>A0A2P2E020</accession>
<evidence type="ECO:0000259" key="1">
    <source>
        <dbReference type="SMART" id="SM00563"/>
    </source>
</evidence>
<keyword evidence="3" id="KW-1185">Reference proteome</keyword>
<comment type="caution">
    <text evidence="2">The sequence shown here is derived from an EMBL/GenBank/DDBJ whole genome shotgun (WGS) entry which is preliminary data.</text>
</comment>
<dbReference type="SMART" id="SM00563">
    <property type="entry name" value="PlsC"/>
    <property type="match status" value="1"/>
</dbReference>
<dbReference type="InterPro" id="IPR002123">
    <property type="entry name" value="Plipid/glycerol_acylTrfase"/>
</dbReference>
<proteinExistence type="predicted"/>
<name>A0A2P2E020_9LEPT</name>
<dbReference type="Pfam" id="PF01553">
    <property type="entry name" value="Acyltransferase"/>
    <property type="match status" value="1"/>
</dbReference>
<gene>
    <name evidence="2" type="ORF">LPTSP4_17520</name>
</gene>
<organism evidence="2 3">
    <name type="scientific">Leptospira ryugenii</name>
    <dbReference type="NCBI Taxonomy" id="1917863"/>
    <lineage>
        <taxon>Bacteria</taxon>
        <taxon>Pseudomonadati</taxon>
        <taxon>Spirochaetota</taxon>
        <taxon>Spirochaetia</taxon>
        <taxon>Leptospirales</taxon>
        <taxon>Leptospiraceae</taxon>
        <taxon>Leptospira</taxon>
    </lineage>
</organism>
<dbReference type="Proteomes" id="UP000245133">
    <property type="component" value="Unassembled WGS sequence"/>
</dbReference>
<protein>
    <submittedName>
        <fullName evidence="2">Acyltransferase</fullName>
    </submittedName>
</protein>
<sequence length="266" mass="30764">MAKIPFLDDYLVRALQGQSASYGHFVMKIYFRVIPLIFGKANPFLMKGLIKAAKGEKEERIESFLEGSRVWAQDVIKVTNTKLFLMNEINPPKKNHMIFLNHVNEIDFPFDCYVIGKPYLANQVIKKTVFAYWWMLAMGSQVFDNSRAMSIVVSVKNLLEGLKTTSYIVYPEGRNTYTEEIQPLKKGMIKIAFDQKIPIYLALKSGITTYQQYQKNNVIGYMEVGHIDPKEFSTYEALQSHLFDLMFKKKKELDQFVLAKKQELGL</sequence>
<dbReference type="OrthoDB" id="336395at2"/>
<keyword evidence="2" id="KW-0808">Transferase</keyword>
<dbReference type="AlphaFoldDB" id="A0A2P2E020"/>
<feature type="domain" description="Phospholipid/glycerol acyltransferase" evidence="1">
    <location>
        <begin position="96"/>
        <end position="204"/>
    </location>
</feature>
<reference evidence="2 3" key="1">
    <citation type="submission" date="2018-02" db="EMBL/GenBank/DDBJ databases">
        <title>Novel Leptospira species isolated from soil and water in Japan.</title>
        <authorList>
            <person name="Nakao R."/>
            <person name="Masuzawa T."/>
        </authorList>
    </citation>
    <scope>NUCLEOTIDE SEQUENCE [LARGE SCALE GENOMIC DNA]</scope>
    <source>
        <strain evidence="2 3">YH101</strain>
    </source>
</reference>
<evidence type="ECO:0000313" key="2">
    <source>
        <dbReference type="EMBL" id="GBF50228.1"/>
    </source>
</evidence>
<evidence type="ECO:0000313" key="3">
    <source>
        <dbReference type="Proteomes" id="UP000245133"/>
    </source>
</evidence>
<keyword evidence="2" id="KW-0012">Acyltransferase</keyword>
<dbReference type="EMBL" id="BFBB01000004">
    <property type="protein sequence ID" value="GBF50228.1"/>
    <property type="molecule type" value="Genomic_DNA"/>
</dbReference>
<dbReference type="GO" id="GO:0016746">
    <property type="term" value="F:acyltransferase activity"/>
    <property type="evidence" value="ECO:0007669"/>
    <property type="project" value="UniProtKB-KW"/>
</dbReference>